<gene>
    <name evidence="12" type="ORF">ACH5RR_019282</name>
</gene>
<evidence type="ECO:0000256" key="10">
    <source>
        <dbReference type="RuleBase" id="RU366043"/>
    </source>
</evidence>
<dbReference type="Pfam" id="PF03141">
    <property type="entry name" value="Methyltransf_29"/>
    <property type="match status" value="1"/>
</dbReference>
<name>A0ABD2ZU47_9GENT</name>
<evidence type="ECO:0000256" key="2">
    <source>
        <dbReference type="ARBA" id="ARBA00008361"/>
    </source>
</evidence>
<dbReference type="Gene3D" id="3.40.50.150">
    <property type="entry name" value="Vaccinia Virus protein VP39"/>
    <property type="match status" value="2"/>
</dbReference>
<organism evidence="12 13">
    <name type="scientific">Cinchona calisaya</name>
    <dbReference type="NCBI Taxonomy" id="153742"/>
    <lineage>
        <taxon>Eukaryota</taxon>
        <taxon>Viridiplantae</taxon>
        <taxon>Streptophyta</taxon>
        <taxon>Embryophyta</taxon>
        <taxon>Tracheophyta</taxon>
        <taxon>Spermatophyta</taxon>
        <taxon>Magnoliopsida</taxon>
        <taxon>eudicotyledons</taxon>
        <taxon>Gunneridae</taxon>
        <taxon>Pentapetalae</taxon>
        <taxon>asterids</taxon>
        <taxon>lamiids</taxon>
        <taxon>Gentianales</taxon>
        <taxon>Rubiaceae</taxon>
        <taxon>Cinchonoideae</taxon>
        <taxon>Cinchoneae</taxon>
        <taxon>Cinchona</taxon>
    </lineage>
</organism>
<dbReference type="GO" id="GO:0032259">
    <property type="term" value="P:methylation"/>
    <property type="evidence" value="ECO:0007669"/>
    <property type="project" value="UniProtKB-KW"/>
</dbReference>
<dbReference type="InterPro" id="IPR029063">
    <property type="entry name" value="SAM-dependent_MTases_sf"/>
</dbReference>
<keyword evidence="8 10" id="KW-0472">Membrane</keyword>
<dbReference type="PANTHER" id="PTHR10108">
    <property type="entry name" value="SAM-DEPENDENT METHYLTRANSFERASE"/>
    <property type="match status" value="1"/>
</dbReference>
<evidence type="ECO:0000256" key="3">
    <source>
        <dbReference type="ARBA" id="ARBA00022603"/>
    </source>
</evidence>
<dbReference type="AlphaFoldDB" id="A0ABD2ZU47"/>
<feature type="compositionally biased region" description="Pro residues" evidence="11">
    <location>
        <begin position="106"/>
        <end position="116"/>
    </location>
</feature>
<dbReference type="EC" id="2.1.1.-" evidence="10"/>
<keyword evidence="7 10" id="KW-1133">Transmembrane helix</keyword>
<keyword evidence="4 10" id="KW-0808">Transferase</keyword>
<comment type="caution">
    <text evidence="12">The sequence shown here is derived from an EMBL/GenBank/DDBJ whole genome shotgun (WGS) entry which is preliminary data.</text>
</comment>
<keyword evidence="3 10" id="KW-0489">Methyltransferase</keyword>
<evidence type="ECO:0000256" key="4">
    <source>
        <dbReference type="ARBA" id="ARBA00022679"/>
    </source>
</evidence>
<dbReference type="GO" id="GO:0008168">
    <property type="term" value="F:methyltransferase activity"/>
    <property type="evidence" value="ECO:0007669"/>
    <property type="project" value="UniProtKB-UniRule"/>
</dbReference>
<accession>A0ABD2ZU47</accession>
<feature type="region of interest" description="Disordered" evidence="11">
    <location>
        <begin position="91"/>
        <end position="116"/>
    </location>
</feature>
<evidence type="ECO:0000256" key="7">
    <source>
        <dbReference type="ARBA" id="ARBA00022989"/>
    </source>
</evidence>
<keyword evidence="5 10" id="KW-0812">Transmembrane</keyword>
<evidence type="ECO:0000313" key="12">
    <source>
        <dbReference type="EMBL" id="KAL3521133.1"/>
    </source>
</evidence>
<dbReference type="InterPro" id="IPR004159">
    <property type="entry name" value="Put_SAM_MeTrfase"/>
</dbReference>
<evidence type="ECO:0000313" key="13">
    <source>
        <dbReference type="Proteomes" id="UP001630127"/>
    </source>
</evidence>
<comment type="subcellular location">
    <subcellularLocation>
        <location evidence="1">Golgi apparatus membrane</location>
        <topology evidence="1">Single-pass type II membrane protein</topology>
    </subcellularLocation>
    <subcellularLocation>
        <location evidence="10">Membrane</location>
        <topology evidence="10">Single-pass type II membrane protein</topology>
    </subcellularLocation>
</comment>
<evidence type="ECO:0000256" key="1">
    <source>
        <dbReference type="ARBA" id="ARBA00004323"/>
    </source>
</evidence>
<feature type="transmembrane region" description="Helical" evidence="10">
    <location>
        <begin position="15"/>
        <end position="33"/>
    </location>
</feature>
<dbReference type="FunFam" id="3.40.50.150:FF:000043">
    <property type="entry name" value="probable methyltransferase PMT3"/>
    <property type="match status" value="1"/>
</dbReference>
<evidence type="ECO:0000256" key="8">
    <source>
        <dbReference type="ARBA" id="ARBA00023136"/>
    </source>
</evidence>
<evidence type="ECO:0000256" key="5">
    <source>
        <dbReference type="ARBA" id="ARBA00022692"/>
    </source>
</evidence>
<reference evidence="12 13" key="1">
    <citation type="submission" date="2024-11" db="EMBL/GenBank/DDBJ databases">
        <title>A near-complete genome assembly of Cinchona calisaya.</title>
        <authorList>
            <person name="Lian D.C."/>
            <person name="Zhao X.W."/>
            <person name="Wei L."/>
        </authorList>
    </citation>
    <scope>NUCLEOTIDE SEQUENCE [LARGE SCALE GENOMIC DNA]</scope>
    <source>
        <tissue evidence="12">Nenye</tissue>
    </source>
</reference>
<dbReference type="EMBL" id="JBJUIK010000008">
    <property type="protein sequence ID" value="KAL3521133.1"/>
    <property type="molecule type" value="Genomic_DNA"/>
</dbReference>
<evidence type="ECO:0000256" key="11">
    <source>
        <dbReference type="SAM" id="MobiDB-lite"/>
    </source>
</evidence>
<dbReference type="PANTHER" id="PTHR10108:SF979">
    <property type="entry name" value="METHYLTRANSFERASE PMT11-RELATED"/>
    <property type="match status" value="1"/>
</dbReference>
<proteinExistence type="inferred from homology"/>
<protein>
    <recommendedName>
        <fullName evidence="10">Methyltransferase</fullName>
        <ecNumber evidence="10">2.1.1.-</ecNumber>
    </recommendedName>
</protein>
<comment type="similarity">
    <text evidence="2 10">Belongs to the methyltransferase superfamily.</text>
</comment>
<dbReference type="Proteomes" id="UP001630127">
    <property type="component" value="Unassembled WGS sequence"/>
</dbReference>
<dbReference type="GO" id="GO:0000139">
    <property type="term" value="C:Golgi membrane"/>
    <property type="evidence" value="ECO:0007669"/>
    <property type="project" value="UniProtKB-SubCell"/>
</dbReference>
<evidence type="ECO:0000256" key="6">
    <source>
        <dbReference type="ARBA" id="ARBA00022968"/>
    </source>
</evidence>
<keyword evidence="13" id="KW-1185">Reference proteome</keyword>
<keyword evidence="6 10" id="KW-0735">Signal-anchor</keyword>
<keyword evidence="9 10" id="KW-0325">Glycoprotein</keyword>
<sequence>MGIMSNNADLLKSSTLIKISAFVFVSIVFFYLGKQWSQSDTYQQILFFSSNQNPNPNPNSVNPSSSSVSLSPNFNKTFDLSPILNDTASFHPQQQQDHEQKRVVEAPPPPPPPPPVVKRMGVVDENGVMADDFEVGDFDPEAVGKEIMQEEGNSNLEGRTQSFKIKKLGWCPESMREYIPCMDNLEAIKKLNSTAKGEKFERHCPNKDQGLNCLVPAPKGYRTPIPWPKSRDEVWFSNVPHARLVEDKGGQNWITIDKDKFKFPGGGTQFIHGADKYIDEMGKMLPEIAFGQNTRVVLDIGCGVASFGAYLFSKNVLTLSVAPKDVHENQIQFALERGVPAMVSAFATRRLLYPSQAFDLIHCSRCRVNWTRDDGILLLEVNRMLRAGGYFAWAAQPVYKHEAILEEQWEEMENLTTSLCWKLVKKEGYVAIWQKPLNNSCYLNRNDGAQPPLCDQNDDPDKVWYVDLKACITRLPEDGYGANVSKWPARLQNPPDRLQSIQIDAYISRKELFKAESKYWNEIIESYVRVLKWKNYKLRNVLDMRAGFGGFAAALIENKLDCWVLNVVPVSGPNTLPVIYDRGLIGVMHDWCEPFDTYPRTYDLIHAAGLFSIERKRCNIANIMLEMDRILRPGGRVYIRDSLAVMDELQAIGKAMGWRVAVRDTSEGPHASYRVLIGDKNLLRT</sequence>
<evidence type="ECO:0000256" key="9">
    <source>
        <dbReference type="ARBA" id="ARBA00023180"/>
    </source>
</evidence>
<dbReference type="SUPFAM" id="SSF53335">
    <property type="entry name" value="S-adenosyl-L-methionine-dependent methyltransferases"/>
    <property type="match status" value="2"/>
</dbReference>